<feature type="compositionally biased region" description="Low complexity" evidence="1">
    <location>
        <begin position="1"/>
        <end position="43"/>
    </location>
</feature>
<name>A0A1E3PIX7_9ASCO</name>
<evidence type="ECO:0000313" key="2">
    <source>
        <dbReference type="EMBL" id="ODQ65308.1"/>
    </source>
</evidence>
<reference evidence="2 3" key="1">
    <citation type="journal article" date="2016" name="Proc. Natl. Acad. Sci. U.S.A.">
        <title>Comparative genomics of biotechnologically important yeasts.</title>
        <authorList>
            <person name="Riley R."/>
            <person name="Haridas S."/>
            <person name="Wolfe K.H."/>
            <person name="Lopes M.R."/>
            <person name="Hittinger C.T."/>
            <person name="Goeker M."/>
            <person name="Salamov A.A."/>
            <person name="Wisecaver J.H."/>
            <person name="Long T.M."/>
            <person name="Calvey C.H."/>
            <person name="Aerts A.L."/>
            <person name="Barry K.W."/>
            <person name="Choi C."/>
            <person name="Clum A."/>
            <person name="Coughlan A.Y."/>
            <person name="Deshpande S."/>
            <person name="Douglass A.P."/>
            <person name="Hanson S.J."/>
            <person name="Klenk H.-P."/>
            <person name="LaButti K.M."/>
            <person name="Lapidus A."/>
            <person name="Lindquist E.A."/>
            <person name="Lipzen A.M."/>
            <person name="Meier-Kolthoff J.P."/>
            <person name="Ohm R.A."/>
            <person name="Otillar R.P."/>
            <person name="Pangilinan J.L."/>
            <person name="Peng Y."/>
            <person name="Rokas A."/>
            <person name="Rosa C.A."/>
            <person name="Scheuner C."/>
            <person name="Sibirny A.A."/>
            <person name="Slot J.C."/>
            <person name="Stielow J.B."/>
            <person name="Sun H."/>
            <person name="Kurtzman C.P."/>
            <person name="Blackwell M."/>
            <person name="Grigoriev I.V."/>
            <person name="Jeffries T.W."/>
        </authorList>
    </citation>
    <scope>NUCLEOTIDE SEQUENCE [LARGE SCALE GENOMIC DNA]</scope>
    <source>
        <strain evidence="2 3">DSM 6958</strain>
    </source>
</reference>
<sequence>MTDSPNASATAPTSAFSSSGVLPSTSDSTVASSSFIDSDSNTSGQLIESNRNEANMPEPSLSNESKALPANPISPPASSPSITNSIPSTTTTP</sequence>
<feature type="region of interest" description="Disordered" evidence="1">
    <location>
        <begin position="1"/>
        <end position="93"/>
    </location>
</feature>
<dbReference type="AlphaFoldDB" id="A0A1E3PIX7"/>
<proteinExistence type="predicted"/>
<gene>
    <name evidence="2" type="ORF">NADFUDRAFT_83328</name>
</gene>
<organism evidence="2 3">
    <name type="scientific">Nadsonia fulvescens var. elongata DSM 6958</name>
    <dbReference type="NCBI Taxonomy" id="857566"/>
    <lineage>
        <taxon>Eukaryota</taxon>
        <taxon>Fungi</taxon>
        <taxon>Dikarya</taxon>
        <taxon>Ascomycota</taxon>
        <taxon>Saccharomycotina</taxon>
        <taxon>Dipodascomycetes</taxon>
        <taxon>Dipodascales</taxon>
        <taxon>Dipodascales incertae sedis</taxon>
        <taxon>Nadsonia</taxon>
    </lineage>
</organism>
<keyword evidence="3" id="KW-1185">Reference proteome</keyword>
<dbReference type="EMBL" id="KV454410">
    <property type="protein sequence ID" value="ODQ65308.1"/>
    <property type="molecule type" value="Genomic_DNA"/>
</dbReference>
<feature type="compositionally biased region" description="Polar residues" evidence="1">
    <location>
        <begin position="44"/>
        <end position="53"/>
    </location>
</feature>
<dbReference type="Proteomes" id="UP000095009">
    <property type="component" value="Unassembled WGS sequence"/>
</dbReference>
<feature type="compositionally biased region" description="Low complexity" evidence="1">
    <location>
        <begin position="79"/>
        <end position="93"/>
    </location>
</feature>
<feature type="non-terminal residue" evidence="2">
    <location>
        <position position="93"/>
    </location>
</feature>
<evidence type="ECO:0000256" key="1">
    <source>
        <dbReference type="SAM" id="MobiDB-lite"/>
    </source>
</evidence>
<accession>A0A1E3PIX7</accession>
<protein>
    <submittedName>
        <fullName evidence="2">Uncharacterized protein</fullName>
    </submittedName>
</protein>
<evidence type="ECO:0000313" key="3">
    <source>
        <dbReference type="Proteomes" id="UP000095009"/>
    </source>
</evidence>